<name>A0ABU0P079_STRRH</name>
<evidence type="ECO:0000256" key="5">
    <source>
        <dbReference type="SAM" id="MobiDB-lite"/>
    </source>
</evidence>
<evidence type="ECO:0000256" key="2">
    <source>
        <dbReference type="ARBA" id="ARBA00022801"/>
    </source>
</evidence>
<organism evidence="7 8">
    <name type="scientific">Streptomyces rishiriensis</name>
    <dbReference type="NCBI Taxonomy" id="68264"/>
    <lineage>
        <taxon>Bacteria</taxon>
        <taxon>Bacillati</taxon>
        <taxon>Actinomycetota</taxon>
        <taxon>Actinomycetes</taxon>
        <taxon>Kitasatosporales</taxon>
        <taxon>Streptomycetaceae</taxon>
        <taxon>Streptomyces</taxon>
    </lineage>
</organism>
<keyword evidence="8" id="KW-1185">Reference proteome</keyword>
<feature type="domain" description="Helicase ATP-binding" evidence="6">
    <location>
        <begin position="351"/>
        <end position="519"/>
    </location>
</feature>
<dbReference type="PANTHER" id="PTHR47961">
    <property type="entry name" value="DNA POLYMERASE THETA, PUTATIVE (AFU_ORTHOLOGUE AFUA_1G05260)-RELATED"/>
    <property type="match status" value="1"/>
</dbReference>
<feature type="region of interest" description="Disordered" evidence="5">
    <location>
        <begin position="100"/>
        <end position="151"/>
    </location>
</feature>
<sequence>MGDKAELGPTVVEVVGERWGVVLPADGLIARFGEPGWSYEEEVARPCPGCDGRLHSLRRPYESAGKVYRYVAVVCPACPAAYTLGDLGVKTYDKLSARPGAVKPDAVEPDAVEPGEANKRGAAPSARAPHRAGAAGPTRTRVKVTARTSPARLSEGARGIERFLGPCPTGPGVTITVVAGSPDPAWPADLPLPTEPEQRRLFWRKVTDPAWRPPEGAVTAADDIRIILPEGPAFADLRAHLAERGIAFRGVRHWVEDEQVGTVGEFGSPTQLVAHPARAFAGLGSPIPPTPVAGPGAHAARDAFEAQWDALADLPDADEASYVPVTDLVPEDWARLLPHPAFNPAQSDAVPALLEGDGHVMVVAPTGAGKTPIGMVAALRAHAQGRKAAWLVPQRSLTDELDRELENWRRHGIGVVRLTGEYATDTELVREADIWVATTEKFEAICRNGSLGGVLAEVGVLVVDEIHLLGDPARGAVLEAVLTRVREDSAQTRIVGLSATVANADEVADWLGARLIRTAWRPTRLTWQIPLLPAARCPRRRTPHAVHRCADRRRRTAGPDRDRRGRQRARLLQQQARGARDGTRHRRGPRGPDTRRRRGRHGTRRAAVRQRRRGAALPRLALQARGREGLPGP</sequence>
<evidence type="ECO:0000259" key="6">
    <source>
        <dbReference type="PROSITE" id="PS51192"/>
    </source>
</evidence>
<evidence type="ECO:0000256" key="3">
    <source>
        <dbReference type="ARBA" id="ARBA00022806"/>
    </source>
</evidence>
<evidence type="ECO:0000313" key="8">
    <source>
        <dbReference type="Proteomes" id="UP001230654"/>
    </source>
</evidence>
<keyword evidence="4" id="KW-0067">ATP-binding</keyword>
<feature type="compositionally biased region" description="Basic residues" evidence="5">
    <location>
        <begin position="539"/>
        <end position="556"/>
    </location>
</feature>
<proteinExistence type="predicted"/>
<dbReference type="Gene3D" id="3.40.50.300">
    <property type="entry name" value="P-loop containing nucleotide triphosphate hydrolases"/>
    <property type="match status" value="1"/>
</dbReference>
<feature type="compositionally biased region" description="Basic residues" evidence="5">
    <location>
        <begin position="583"/>
        <end position="614"/>
    </location>
</feature>
<dbReference type="PROSITE" id="PS51192">
    <property type="entry name" value="HELICASE_ATP_BIND_1"/>
    <property type="match status" value="1"/>
</dbReference>
<dbReference type="InterPro" id="IPR027417">
    <property type="entry name" value="P-loop_NTPase"/>
</dbReference>
<gene>
    <name evidence="7" type="ORF">QF030_006968</name>
</gene>
<dbReference type="InterPro" id="IPR050474">
    <property type="entry name" value="Hel308_SKI2-like"/>
</dbReference>
<accession>A0ABU0P079</accession>
<feature type="compositionally biased region" description="Low complexity" evidence="5">
    <location>
        <begin position="615"/>
        <end position="624"/>
    </location>
</feature>
<dbReference type="SUPFAM" id="SSF52540">
    <property type="entry name" value="P-loop containing nucleoside triphosphate hydrolases"/>
    <property type="match status" value="1"/>
</dbReference>
<comment type="caution">
    <text evidence="7">The sequence shown here is derived from an EMBL/GenBank/DDBJ whole genome shotgun (WGS) entry which is preliminary data.</text>
</comment>
<dbReference type="InterPro" id="IPR011545">
    <property type="entry name" value="DEAD/DEAH_box_helicase_dom"/>
</dbReference>
<dbReference type="PANTHER" id="PTHR47961:SF6">
    <property type="entry name" value="DNA-DIRECTED DNA POLYMERASE"/>
    <property type="match status" value="1"/>
</dbReference>
<dbReference type="EMBL" id="JAUSWV010000002">
    <property type="protein sequence ID" value="MDQ0584790.1"/>
    <property type="molecule type" value="Genomic_DNA"/>
</dbReference>
<dbReference type="Pfam" id="PF00270">
    <property type="entry name" value="DEAD"/>
    <property type="match status" value="1"/>
</dbReference>
<dbReference type="SMART" id="SM00487">
    <property type="entry name" value="DEXDc"/>
    <property type="match status" value="1"/>
</dbReference>
<keyword evidence="1" id="KW-0547">Nucleotide-binding</keyword>
<feature type="compositionally biased region" description="Low complexity" evidence="5">
    <location>
        <begin position="120"/>
        <end position="137"/>
    </location>
</feature>
<feature type="region of interest" description="Disordered" evidence="5">
    <location>
        <begin position="539"/>
        <end position="633"/>
    </location>
</feature>
<reference evidence="7 8" key="1">
    <citation type="submission" date="2023-07" db="EMBL/GenBank/DDBJ databases">
        <title>Comparative genomics of wheat-associated soil bacteria to identify genetic determinants of phenazine resistance.</title>
        <authorList>
            <person name="Mouncey N."/>
        </authorList>
    </citation>
    <scope>NUCLEOTIDE SEQUENCE [LARGE SCALE GENOMIC DNA]</scope>
    <source>
        <strain evidence="7 8">B2I6</strain>
    </source>
</reference>
<evidence type="ECO:0000256" key="1">
    <source>
        <dbReference type="ARBA" id="ARBA00022741"/>
    </source>
</evidence>
<keyword evidence="2" id="KW-0378">Hydrolase</keyword>
<evidence type="ECO:0000313" key="7">
    <source>
        <dbReference type="EMBL" id="MDQ0584790.1"/>
    </source>
</evidence>
<dbReference type="InterPro" id="IPR014001">
    <property type="entry name" value="Helicase_ATP-bd"/>
</dbReference>
<dbReference type="Proteomes" id="UP001230654">
    <property type="component" value="Unassembled WGS sequence"/>
</dbReference>
<evidence type="ECO:0000256" key="4">
    <source>
        <dbReference type="ARBA" id="ARBA00022840"/>
    </source>
</evidence>
<protein>
    <recommendedName>
        <fullName evidence="6">Helicase ATP-binding domain-containing protein</fullName>
    </recommendedName>
</protein>
<keyword evidence="3" id="KW-0347">Helicase</keyword>